<keyword evidence="4" id="KW-1185">Reference proteome</keyword>
<organism evidence="3 4">
    <name type="scientific">Antrodiella citrinella</name>
    <dbReference type="NCBI Taxonomy" id="2447956"/>
    <lineage>
        <taxon>Eukaryota</taxon>
        <taxon>Fungi</taxon>
        <taxon>Dikarya</taxon>
        <taxon>Basidiomycota</taxon>
        <taxon>Agaricomycotina</taxon>
        <taxon>Agaricomycetes</taxon>
        <taxon>Polyporales</taxon>
        <taxon>Steccherinaceae</taxon>
        <taxon>Antrodiella</taxon>
    </lineage>
</organism>
<evidence type="ECO:0000256" key="2">
    <source>
        <dbReference type="ARBA" id="ARBA00023242"/>
    </source>
</evidence>
<protein>
    <submittedName>
        <fullName evidence="3">Uncharacterized protein</fullName>
    </submittedName>
</protein>
<reference evidence="3 4" key="1">
    <citation type="submission" date="2019-02" db="EMBL/GenBank/DDBJ databases">
        <title>Genome sequencing of the rare red list fungi Antrodiella citrinella (Flaviporus citrinellus).</title>
        <authorList>
            <person name="Buettner E."/>
            <person name="Kellner H."/>
        </authorList>
    </citation>
    <scope>NUCLEOTIDE SEQUENCE [LARGE SCALE GENOMIC DNA]</scope>
    <source>
        <strain evidence="3 4">DSM 108506</strain>
    </source>
</reference>
<evidence type="ECO:0000256" key="1">
    <source>
        <dbReference type="ARBA" id="ARBA00004123"/>
    </source>
</evidence>
<evidence type="ECO:0000313" key="4">
    <source>
        <dbReference type="Proteomes" id="UP000308730"/>
    </source>
</evidence>
<gene>
    <name evidence="3" type="ORF">EUX98_g2426</name>
</gene>
<dbReference type="Pfam" id="PF09739">
    <property type="entry name" value="MCM_bind"/>
    <property type="match status" value="1"/>
</dbReference>
<comment type="caution">
    <text evidence="3">The sequence shown here is derived from an EMBL/GenBank/DDBJ whole genome shotgun (WGS) entry which is preliminary data.</text>
</comment>
<dbReference type="PANTHER" id="PTHR13489">
    <property type="entry name" value="MINI-CHROMOSOME MAINTENANCE COMPLEX-BINDING PROTEIN"/>
    <property type="match status" value="1"/>
</dbReference>
<evidence type="ECO:0000313" key="3">
    <source>
        <dbReference type="EMBL" id="THH31765.1"/>
    </source>
</evidence>
<dbReference type="EMBL" id="SGPM01000038">
    <property type="protein sequence ID" value="THH31765.1"/>
    <property type="molecule type" value="Genomic_DNA"/>
</dbReference>
<comment type="subcellular location">
    <subcellularLocation>
        <location evidence="1">Nucleus</location>
    </subcellularLocation>
</comment>
<proteinExistence type="predicted"/>
<dbReference type="Proteomes" id="UP000308730">
    <property type="component" value="Unassembled WGS sequence"/>
</dbReference>
<dbReference type="PANTHER" id="PTHR13489:SF0">
    <property type="entry name" value="MINI-CHROMOSOME MAINTENANCE COMPLEX-BINDING PROTEIN"/>
    <property type="match status" value="1"/>
</dbReference>
<dbReference type="OrthoDB" id="329666at2759"/>
<accession>A0A4S4N0F4</accession>
<name>A0A4S4N0F4_9APHY</name>
<dbReference type="GO" id="GO:0005634">
    <property type="term" value="C:nucleus"/>
    <property type="evidence" value="ECO:0007669"/>
    <property type="project" value="UniProtKB-SubCell"/>
</dbReference>
<dbReference type="AlphaFoldDB" id="A0A4S4N0F4"/>
<dbReference type="GO" id="GO:0003682">
    <property type="term" value="F:chromatin binding"/>
    <property type="evidence" value="ECO:0007669"/>
    <property type="project" value="TreeGrafter"/>
</dbReference>
<keyword evidence="2" id="KW-0539">Nucleus</keyword>
<sequence length="261" mass="29409">MDVRQQLIQWIAEEALGGDAEAAEWDAEAFLDTITLPSSYHITIKRIDSLDISVHAITSFEPESIDEDLNAGTLQLPKGFLLLVTEHGVQEGKLLQRGIMNIRALQEVMSSQNLSYSFPFSRFSFPTDISCIVTTDGSKSAFFKTDITVDLHISTPSEDVSNLYKPRERLRMPSQEQLTAFRDLIAGARSGKVSVTETTSAYIQQDFVRDRQADKSITSEDLIRRMTVAKLYALSCHATELTIDMWERSKALDDRRKARLL</sequence>
<dbReference type="GO" id="GO:0006261">
    <property type="term" value="P:DNA-templated DNA replication"/>
    <property type="evidence" value="ECO:0007669"/>
    <property type="project" value="TreeGrafter"/>
</dbReference>
<dbReference type="InterPro" id="IPR019140">
    <property type="entry name" value="MCM_complex-bd"/>
</dbReference>